<evidence type="ECO:0000256" key="1">
    <source>
        <dbReference type="SAM" id="Phobius"/>
    </source>
</evidence>
<dbReference type="OrthoDB" id="7791141at2759"/>
<keyword evidence="3" id="KW-1185">Reference proteome</keyword>
<feature type="transmembrane region" description="Helical" evidence="1">
    <location>
        <begin position="685"/>
        <end position="708"/>
    </location>
</feature>
<feature type="transmembrane region" description="Helical" evidence="1">
    <location>
        <begin position="601"/>
        <end position="621"/>
    </location>
</feature>
<accession>A0A226DFD9</accession>
<dbReference type="AlphaFoldDB" id="A0A226DFD9"/>
<sequence length="1034" mass="117342">MSSSRNKRRIIQKSYENLVLEVDALDEISVGTVELSDNSVLDNLLPDNTTVYNDGAQYSYGLEKEAINSFIDDLLKLLSANIPGGNLPESYKTLMKTPTKYKIDLIDGGQYYHFGLERQLQRLSKIAGFTDNFETIELKIGIDGLPISRSSKKQFWPILASGDILNNGKPFLVGLYFSLFCKPEKSDQLLGPLVEELTLLLGNGVEINGLVRKISIKCIVADAPARNFVKNCVAFNGYYGCDRCTQKGQWLGRVVFSELDAPLRNDQDFRRNMYHNHQVKESILSKLEIGMVSWFTYIALCSNKFFTNDGIPFLNLAETNLTEGLDQNCSKFVGEHSTGNEGALTYCSIKEYATSTTSPAKKSFDPSRMTKSNVPHLILLYFTLNLSLLIGPTIALSGIQKLTCAITPHASCRYHLVFNNISTSDLPTTRNVPLTLTKRTFSHDLSPSSYQTTPQLDILRNKGWICEIVILFVTINPPNLTKFHPEALGYWILAHSTGHLRVPILRNFACHTLSSSGVRIPLGYPTPSEYNWLDYTFVSRNPELSEILIVTALHKLNATRHFKSGDFSCHSVLMEACFYPTLRIRATVFMGIQDKIVTTNFIGFSFFSCYMGLNGLTFSLYLAPYDRIVWIGMVIMLILSSSLLSLGFYTLNQKIYPMKLLLHFFGCLIDEVSNLPRKLSTLVSFRLISIPWLFVGVVMSSCYLSSFITNLNSPIPGERFDTYEKISCLSKPQISMDHYLTDIQKLDSKRILEDSKKSNFTNLDYSRHVGGFCYTVLSQFDRILIGKHYLLNFKFSQHFNYYIIDTASRFPPYLKRLTYSMLNPRIRWYPEKLEVLANVTAKGVNGIIEEELLKCDKSAYMAPSSEVDTYFEYLKRNYPTKSDSGIYNRELNRVRANATLSRKIEVKLTKFRYATEVKAVQLGDSIQTIFILHGICLAVSLCLAVLEYLAGNGRIIVKRVALSLVGFKKIMRSKKMQENMVSSATYLMGCRSYACTSHTSIYETVNISVLHTLPERWYIDRKKEEKMYSCDRGR</sequence>
<reference evidence="2 3" key="1">
    <citation type="submission" date="2015-12" db="EMBL/GenBank/DDBJ databases">
        <title>The genome of Folsomia candida.</title>
        <authorList>
            <person name="Faddeeva A."/>
            <person name="Derks M.F."/>
            <person name="Anvar Y."/>
            <person name="Smit S."/>
            <person name="Van Straalen N."/>
            <person name="Roelofs D."/>
        </authorList>
    </citation>
    <scope>NUCLEOTIDE SEQUENCE [LARGE SCALE GENOMIC DNA]</scope>
    <source>
        <strain evidence="2 3">VU population</strain>
        <tissue evidence="2">Whole body</tissue>
    </source>
</reference>
<feature type="transmembrane region" description="Helical" evidence="1">
    <location>
        <begin position="930"/>
        <end position="950"/>
    </location>
</feature>
<comment type="caution">
    <text evidence="2">The sequence shown here is derived from an EMBL/GenBank/DDBJ whole genome shotgun (WGS) entry which is preliminary data.</text>
</comment>
<gene>
    <name evidence="2" type="ORF">Fcan01_20938</name>
</gene>
<proteinExistence type="predicted"/>
<organism evidence="2 3">
    <name type="scientific">Folsomia candida</name>
    <name type="common">Springtail</name>
    <dbReference type="NCBI Taxonomy" id="158441"/>
    <lineage>
        <taxon>Eukaryota</taxon>
        <taxon>Metazoa</taxon>
        <taxon>Ecdysozoa</taxon>
        <taxon>Arthropoda</taxon>
        <taxon>Hexapoda</taxon>
        <taxon>Collembola</taxon>
        <taxon>Entomobryomorpha</taxon>
        <taxon>Isotomoidea</taxon>
        <taxon>Isotomidae</taxon>
        <taxon>Proisotominae</taxon>
        <taxon>Folsomia</taxon>
    </lineage>
</organism>
<keyword evidence="1" id="KW-0472">Membrane</keyword>
<keyword evidence="1" id="KW-0812">Transmembrane</keyword>
<dbReference type="PANTHER" id="PTHR33053:SF26">
    <property type="entry name" value="TRANSPOSASE DOMAIN-CONTAINING PROTEIN"/>
    <property type="match status" value="1"/>
</dbReference>
<feature type="transmembrane region" description="Helical" evidence="1">
    <location>
        <begin position="378"/>
        <end position="399"/>
    </location>
</feature>
<evidence type="ECO:0000313" key="2">
    <source>
        <dbReference type="EMBL" id="OXA44262.1"/>
    </source>
</evidence>
<dbReference type="Proteomes" id="UP000198287">
    <property type="component" value="Unassembled WGS sequence"/>
</dbReference>
<name>A0A226DFD9_FOLCA</name>
<dbReference type="PANTHER" id="PTHR33053">
    <property type="entry name" value="PROTEIN, PUTATIVE-RELATED"/>
    <property type="match status" value="1"/>
</dbReference>
<protein>
    <submittedName>
        <fullName evidence="2">Uncharacterized protein</fullName>
    </submittedName>
</protein>
<keyword evidence="1" id="KW-1133">Transmembrane helix</keyword>
<evidence type="ECO:0000313" key="3">
    <source>
        <dbReference type="Proteomes" id="UP000198287"/>
    </source>
</evidence>
<dbReference type="EMBL" id="LNIX01000019">
    <property type="protein sequence ID" value="OXA44262.1"/>
    <property type="molecule type" value="Genomic_DNA"/>
</dbReference>
<feature type="transmembrane region" description="Helical" evidence="1">
    <location>
        <begin position="628"/>
        <end position="649"/>
    </location>
</feature>